<dbReference type="Pfam" id="PF12833">
    <property type="entry name" value="HTH_18"/>
    <property type="match status" value="1"/>
</dbReference>
<accession>A0A2A4Z4D8</accession>
<organism evidence="5">
    <name type="scientific">OCS116 cluster bacterium</name>
    <dbReference type="NCBI Taxonomy" id="2030921"/>
    <lineage>
        <taxon>Bacteria</taxon>
        <taxon>Pseudomonadati</taxon>
        <taxon>Pseudomonadota</taxon>
        <taxon>Alphaproteobacteria</taxon>
        <taxon>OCS116 cluster</taxon>
    </lineage>
</organism>
<dbReference type="SMART" id="SM00871">
    <property type="entry name" value="AraC_E_bind"/>
    <property type="match status" value="1"/>
</dbReference>
<dbReference type="InterPro" id="IPR050959">
    <property type="entry name" value="MarA-like"/>
</dbReference>
<feature type="domain" description="HTH araC/xylS-type" evidence="4">
    <location>
        <begin position="8"/>
        <end position="106"/>
    </location>
</feature>
<evidence type="ECO:0000256" key="3">
    <source>
        <dbReference type="ARBA" id="ARBA00023163"/>
    </source>
</evidence>
<gene>
    <name evidence="5" type="ORF">COB13_06540</name>
</gene>
<sequence>MNYLHQVQKALDYIEAHLDADISLERVAREAAISQWHFARIFKALTNETLKTYIRTRRLSNALDKLLSSEERIIEIAMDAGFASQESFSRAFKKIFDLSPHAARQLGKRNMAVQKIKFDAEYLRHINQNISLAPEIYSEGTRIFVGMKTEFFSVDSEKNNIAEKLPPLWQEFLAHVNEVEHVVAGNMYGIIRQTPDNSDRLEYYAAVEVSDGQPIPQGMSQLELPASTYAKFRHDGHFDSLNNSVNYIYSSWLFESGARHNYGADLEIYGSEYNPDTDNSVIYYAIPLDRKPEHG</sequence>
<dbReference type="Gene3D" id="3.20.80.10">
    <property type="entry name" value="Regulatory factor, effector binding domain"/>
    <property type="match status" value="1"/>
</dbReference>
<dbReference type="InterPro" id="IPR011256">
    <property type="entry name" value="Reg_factor_effector_dom_sf"/>
</dbReference>
<dbReference type="SUPFAM" id="SSF46689">
    <property type="entry name" value="Homeodomain-like"/>
    <property type="match status" value="2"/>
</dbReference>
<dbReference type="Pfam" id="PF06445">
    <property type="entry name" value="GyrI-like"/>
    <property type="match status" value="1"/>
</dbReference>
<dbReference type="InterPro" id="IPR018062">
    <property type="entry name" value="HTH_AraC-typ_CS"/>
</dbReference>
<reference evidence="5" key="2">
    <citation type="journal article" date="2018" name="ISME J.">
        <title>A dynamic microbial community with high functional redundancy inhabits the cold, oxic subseafloor aquifer.</title>
        <authorList>
            <person name="Tully B.J."/>
            <person name="Wheat C.G."/>
            <person name="Glazer B.T."/>
            <person name="Huber J.A."/>
        </authorList>
    </citation>
    <scope>NUCLEOTIDE SEQUENCE</scope>
    <source>
        <strain evidence="5">NORP83</strain>
    </source>
</reference>
<evidence type="ECO:0000256" key="1">
    <source>
        <dbReference type="ARBA" id="ARBA00023015"/>
    </source>
</evidence>
<dbReference type="SMART" id="SM00342">
    <property type="entry name" value="HTH_ARAC"/>
    <property type="match status" value="1"/>
</dbReference>
<protein>
    <submittedName>
        <fullName evidence="5">AraC family transcriptional regulator</fullName>
    </submittedName>
</protein>
<dbReference type="InterPro" id="IPR009057">
    <property type="entry name" value="Homeodomain-like_sf"/>
</dbReference>
<dbReference type="Gene3D" id="1.10.10.60">
    <property type="entry name" value="Homeodomain-like"/>
    <property type="match status" value="2"/>
</dbReference>
<evidence type="ECO:0000259" key="4">
    <source>
        <dbReference type="PROSITE" id="PS01124"/>
    </source>
</evidence>
<evidence type="ECO:0000256" key="2">
    <source>
        <dbReference type="ARBA" id="ARBA00023125"/>
    </source>
</evidence>
<dbReference type="PROSITE" id="PS01124">
    <property type="entry name" value="HTH_ARAC_FAMILY_2"/>
    <property type="match status" value="1"/>
</dbReference>
<dbReference type="PANTHER" id="PTHR47504:SF5">
    <property type="entry name" value="RIGHT ORIGIN-BINDING PROTEIN"/>
    <property type="match status" value="1"/>
</dbReference>
<dbReference type="GO" id="GO:0043565">
    <property type="term" value="F:sequence-specific DNA binding"/>
    <property type="evidence" value="ECO:0007669"/>
    <property type="project" value="InterPro"/>
</dbReference>
<dbReference type="PRINTS" id="PR00032">
    <property type="entry name" value="HTHARAC"/>
</dbReference>
<dbReference type="PANTHER" id="PTHR47504">
    <property type="entry name" value="RIGHT ORIGIN-BINDING PROTEIN"/>
    <property type="match status" value="1"/>
</dbReference>
<dbReference type="GO" id="GO:0003700">
    <property type="term" value="F:DNA-binding transcription factor activity"/>
    <property type="evidence" value="ECO:0007669"/>
    <property type="project" value="InterPro"/>
</dbReference>
<name>A0A2A4Z4D8_9PROT</name>
<keyword evidence="1" id="KW-0805">Transcription regulation</keyword>
<dbReference type="InterPro" id="IPR029442">
    <property type="entry name" value="GyrI-like"/>
</dbReference>
<keyword evidence="3" id="KW-0804">Transcription</keyword>
<reference key="1">
    <citation type="submission" date="2017-08" db="EMBL/GenBank/DDBJ databases">
        <title>A dynamic microbial community with high functional redundancy inhabits the cold, oxic subseafloor aquifer.</title>
        <authorList>
            <person name="Tully B.J."/>
            <person name="Wheat C.G."/>
            <person name="Glazer B.T."/>
            <person name="Huber J.A."/>
        </authorList>
    </citation>
    <scope>NUCLEOTIDE SEQUENCE [LARGE SCALE GENOMIC DNA]</scope>
</reference>
<dbReference type="InterPro" id="IPR010499">
    <property type="entry name" value="AraC_E-bd"/>
</dbReference>
<keyword evidence="2" id="KW-0238">DNA-binding</keyword>
<comment type="caution">
    <text evidence="5">The sequence shown here is derived from an EMBL/GenBank/DDBJ whole genome shotgun (WGS) entry which is preliminary data.</text>
</comment>
<dbReference type="AlphaFoldDB" id="A0A2A4Z4D8"/>
<dbReference type="InterPro" id="IPR020449">
    <property type="entry name" value="Tscrpt_reg_AraC-type_HTH"/>
</dbReference>
<dbReference type="InterPro" id="IPR018060">
    <property type="entry name" value="HTH_AraC"/>
</dbReference>
<proteinExistence type="predicted"/>
<dbReference type="EMBL" id="NVUS01000006">
    <property type="protein sequence ID" value="PCJ01832.1"/>
    <property type="molecule type" value="Genomic_DNA"/>
</dbReference>
<dbReference type="PROSITE" id="PS00041">
    <property type="entry name" value="HTH_ARAC_FAMILY_1"/>
    <property type="match status" value="1"/>
</dbReference>
<evidence type="ECO:0000313" key="5">
    <source>
        <dbReference type="EMBL" id="PCJ01832.1"/>
    </source>
</evidence>
<dbReference type="SUPFAM" id="SSF55136">
    <property type="entry name" value="Probable bacterial effector-binding domain"/>
    <property type="match status" value="1"/>
</dbReference>